<keyword evidence="4 9" id="KW-0812">Transmembrane</keyword>
<evidence type="ECO:0000313" key="11">
    <source>
        <dbReference type="Proteomes" id="UP000436088"/>
    </source>
</evidence>
<reference evidence="10" key="1">
    <citation type="submission" date="2019-09" db="EMBL/GenBank/DDBJ databases">
        <title>Draft genome information of white flower Hibiscus syriacus.</title>
        <authorList>
            <person name="Kim Y.-M."/>
        </authorList>
    </citation>
    <scope>NUCLEOTIDE SEQUENCE [LARGE SCALE GENOMIC DNA]</scope>
    <source>
        <strain evidence="10">YM2019G1</strain>
    </source>
</reference>
<evidence type="ECO:0000256" key="8">
    <source>
        <dbReference type="ARBA" id="ARBA00023303"/>
    </source>
</evidence>
<keyword evidence="3" id="KW-0813">Transport</keyword>
<keyword evidence="11" id="KW-1185">Reference proteome</keyword>
<dbReference type="GO" id="GO:0016020">
    <property type="term" value="C:membrane"/>
    <property type="evidence" value="ECO:0007669"/>
    <property type="project" value="UniProtKB-SubCell"/>
</dbReference>
<accession>A0A6A3ASG6</accession>
<sequence length="182" mass="20742">MTSGCQWVKAFPSKFCDKTMKIARKTKKLAQDYPRRIVRSLKVGLAVSLVSLFYYFDPLYDGFEQEGVLWDVLTVVLVFEFYVDNLNFFRFVIYFIKDGNQVMVSSGTVIHGKRTSKSETLLRTVLTKLKLLTTTLTVKSSRALREMASTFLNMVRTSSANTHIESSKKAAEDLKSLLKTNP</sequence>
<comment type="similarity">
    <text evidence="2">Belongs to the aromatic acid exporter (TC 2.A.85) family.</text>
</comment>
<dbReference type="InterPro" id="IPR020966">
    <property type="entry name" value="ALMT"/>
</dbReference>
<dbReference type="Proteomes" id="UP000436088">
    <property type="component" value="Unassembled WGS sequence"/>
</dbReference>
<feature type="transmembrane region" description="Helical" evidence="9">
    <location>
        <begin position="68"/>
        <end position="96"/>
    </location>
</feature>
<keyword evidence="7 9" id="KW-0472">Membrane</keyword>
<evidence type="ECO:0000256" key="7">
    <source>
        <dbReference type="ARBA" id="ARBA00023136"/>
    </source>
</evidence>
<dbReference type="GO" id="GO:0015743">
    <property type="term" value="P:malate transport"/>
    <property type="evidence" value="ECO:0007669"/>
    <property type="project" value="InterPro"/>
</dbReference>
<dbReference type="AlphaFoldDB" id="A0A6A3ASG6"/>
<evidence type="ECO:0000256" key="1">
    <source>
        <dbReference type="ARBA" id="ARBA00004141"/>
    </source>
</evidence>
<evidence type="ECO:0000256" key="3">
    <source>
        <dbReference type="ARBA" id="ARBA00022448"/>
    </source>
</evidence>
<evidence type="ECO:0000256" key="5">
    <source>
        <dbReference type="ARBA" id="ARBA00022989"/>
    </source>
</evidence>
<dbReference type="GO" id="GO:0034220">
    <property type="term" value="P:monoatomic ion transmembrane transport"/>
    <property type="evidence" value="ECO:0007669"/>
    <property type="project" value="UniProtKB-KW"/>
</dbReference>
<evidence type="ECO:0000256" key="9">
    <source>
        <dbReference type="SAM" id="Phobius"/>
    </source>
</evidence>
<evidence type="ECO:0000256" key="2">
    <source>
        <dbReference type="ARBA" id="ARBA00007079"/>
    </source>
</evidence>
<organism evidence="10 11">
    <name type="scientific">Hibiscus syriacus</name>
    <name type="common">Rose of Sharon</name>
    <dbReference type="NCBI Taxonomy" id="106335"/>
    <lineage>
        <taxon>Eukaryota</taxon>
        <taxon>Viridiplantae</taxon>
        <taxon>Streptophyta</taxon>
        <taxon>Embryophyta</taxon>
        <taxon>Tracheophyta</taxon>
        <taxon>Spermatophyta</taxon>
        <taxon>Magnoliopsida</taxon>
        <taxon>eudicotyledons</taxon>
        <taxon>Gunneridae</taxon>
        <taxon>Pentapetalae</taxon>
        <taxon>rosids</taxon>
        <taxon>malvids</taxon>
        <taxon>Malvales</taxon>
        <taxon>Malvaceae</taxon>
        <taxon>Malvoideae</taxon>
        <taxon>Hibiscus</taxon>
    </lineage>
</organism>
<evidence type="ECO:0000256" key="4">
    <source>
        <dbReference type="ARBA" id="ARBA00022692"/>
    </source>
</evidence>
<protein>
    <submittedName>
        <fullName evidence="10">Uncharacterized protein</fullName>
    </submittedName>
</protein>
<feature type="transmembrane region" description="Helical" evidence="9">
    <location>
        <begin position="37"/>
        <end position="56"/>
    </location>
</feature>
<evidence type="ECO:0000256" key="6">
    <source>
        <dbReference type="ARBA" id="ARBA00023065"/>
    </source>
</evidence>
<dbReference type="Pfam" id="PF11744">
    <property type="entry name" value="ALMT"/>
    <property type="match status" value="1"/>
</dbReference>
<proteinExistence type="inferred from homology"/>
<dbReference type="PANTHER" id="PTHR31086">
    <property type="entry name" value="ALUMINUM-ACTIVATED MALATE TRANSPORTER 10"/>
    <property type="match status" value="1"/>
</dbReference>
<name>A0A6A3ASG6_HIBSY</name>
<comment type="subcellular location">
    <subcellularLocation>
        <location evidence="1">Membrane</location>
        <topology evidence="1">Multi-pass membrane protein</topology>
    </subcellularLocation>
</comment>
<dbReference type="EMBL" id="VEPZ02000963">
    <property type="protein sequence ID" value="KAE8707604.1"/>
    <property type="molecule type" value="Genomic_DNA"/>
</dbReference>
<gene>
    <name evidence="10" type="ORF">F3Y22_tig00110383pilonHSYRG00388</name>
</gene>
<comment type="caution">
    <text evidence="10">The sequence shown here is derived from an EMBL/GenBank/DDBJ whole genome shotgun (WGS) entry which is preliminary data.</text>
</comment>
<evidence type="ECO:0000313" key="10">
    <source>
        <dbReference type="EMBL" id="KAE8707604.1"/>
    </source>
</evidence>
<keyword evidence="5 9" id="KW-1133">Transmembrane helix</keyword>
<keyword evidence="6" id="KW-0406">Ion transport</keyword>
<keyword evidence="8" id="KW-0407">Ion channel</keyword>